<dbReference type="Proteomes" id="UP000002207">
    <property type="component" value="Chromosome"/>
</dbReference>
<evidence type="ECO:0000313" key="2">
    <source>
        <dbReference type="Proteomes" id="UP000002207"/>
    </source>
</evidence>
<keyword evidence="2" id="KW-1185">Reference proteome</keyword>
<organism evidence="1 2">
    <name type="scientific">Acidobacterium capsulatum (strain ATCC 51196 / DSM 11244 / BCRC 80197 / JCM 7670 / NBRC 15755 / NCIMB 13165 / 161)</name>
    <dbReference type="NCBI Taxonomy" id="240015"/>
    <lineage>
        <taxon>Bacteria</taxon>
        <taxon>Pseudomonadati</taxon>
        <taxon>Acidobacteriota</taxon>
        <taxon>Terriglobia</taxon>
        <taxon>Terriglobales</taxon>
        <taxon>Acidobacteriaceae</taxon>
        <taxon>Acidobacterium</taxon>
    </lineage>
</organism>
<name>C1F2X4_ACIC5</name>
<dbReference type="HOGENOM" id="CLU_3148295_0_0_0"/>
<gene>
    <name evidence="1" type="ordered locus">ACP_0876</name>
</gene>
<dbReference type="AlphaFoldDB" id="C1F2X4"/>
<proteinExistence type="predicted"/>
<dbReference type="KEGG" id="aca:ACP_0876"/>
<accession>C1F2X4</accession>
<reference evidence="1 2" key="1">
    <citation type="journal article" date="2009" name="Appl. Environ. Microbiol.">
        <title>Three genomes from the phylum Acidobacteria provide insight into the lifestyles of these microorganisms in soils.</title>
        <authorList>
            <person name="Ward N.L."/>
            <person name="Challacombe J.F."/>
            <person name="Janssen P.H."/>
            <person name="Henrissat B."/>
            <person name="Coutinho P.M."/>
            <person name="Wu M."/>
            <person name="Xie G."/>
            <person name="Haft D.H."/>
            <person name="Sait M."/>
            <person name="Badger J."/>
            <person name="Barabote R.D."/>
            <person name="Bradley B."/>
            <person name="Brettin T.S."/>
            <person name="Brinkac L.M."/>
            <person name="Bruce D."/>
            <person name="Creasy T."/>
            <person name="Daugherty S.C."/>
            <person name="Davidsen T.M."/>
            <person name="DeBoy R.T."/>
            <person name="Detter J.C."/>
            <person name="Dodson R.J."/>
            <person name="Durkin A.S."/>
            <person name="Ganapathy A."/>
            <person name="Gwinn-Giglio M."/>
            <person name="Han C.S."/>
            <person name="Khouri H."/>
            <person name="Kiss H."/>
            <person name="Kothari S.P."/>
            <person name="Madupu R."/>
            <person name="Nelson K.E."/>
            <person name="Nelson W.C."/>
            <person name="Paulsen I."/>
            <person name="Penn K."/>
            <person name="Ren Q."/>
            <person name="Rosovitz M.J."/>
            <person name="Selengut J.D."/>
            <person name="Shrivastava S."/>
            <person name="Sullivan S.A."/>
            <person name="Tapia R."/>
            <person name="Thompson L.S."/>
            <person name="Watkins K.L."/>
            <person name="Yang Q."/>
            <person name="Yu C."/>
            <person name="Zafar N."/>
            <person name="Zhou L."/>
            <person name="Kuske C.R."/>
        </authorList>
    </citation>
    <scope>NUCLEOTIDE SEQUENCE [LARGE SCALE GENOMIC DNA]</scope>
    <source>
        <strain evidence="2">ATCC 51196 / DSM 11244 / BCRC 80197 / JCM 7670 / NBRC 15755 / NCIMB 13165 / 161</strain>
    </source>
</reference>
<dbReference type="EMBL" id="CP001472">
    <property type="protein sequence ID" value="ACO32114.1"/>
    <property type="molecule type" value="Genomic_DNA"/>
</dbReference>
<evidence type="ECO:0000313" key="1">
    <source>
        <dbReference type="EMBL" id="ACO32114.1"/>
    </source>
</evidence>
<protein>
    <submittedName>
        <fullName evidence="1">Uncharacterized protein</fullName>
    </submittedName>
</protein>
<sequence length="48" mass="5232">MTYLISLPAPLVSQLQILITHKGIPGGEHLAARIEIPARVLILYQLVA</sequence>
<dbReference type="InParanoid" id="C1F2X4"/>